<dbReference type="STRING" id="1185766.SAMN05216224_108105"/>
<proteinExistence type="predicted"/>
<keyword evidence="1" id="KW-0812">Transmembrane</keyword>
<comment type="caution">
    <text evidence="2">The sequence shown here is derived from an EMBL/GenBank/DDBJ whole genome shotgun (WGS) entry which is preliminary data.</text>
</comment>
<protein>
    <submittedName>
        <fullName evidence="2">Component of SufBCD complex</fullName>
    </submittedName>
</protein>
<dbReference type="AlphaFoldDB" id="A0A074TIL2"/>
<feature type="transmembrane region" description="Helical" evidence="1">
    <location>
        <begin position="105"/>
        <end position="123"/>
    </location>
</feature>
<accession>A0A074TIL2</accession>
<dbReference type="OrthoDB" id="7847071at2"/>
<dbReference type="EMBL" id="JHEH01000001">
    <property type="protein sequence ID" value="KEP71489.1"/>
    <property type="molecule type" value="Genomic_DNA"/>
</dbReference>
<feature type="transmembrane region" description="Helical" evidence="1">
    <location>
        <begin position="76"/>
        <end position="99"/>
    </location>
</feature>
<feature type="transmembrane region" description="Helical" evidence="1">
    <location>
        <begin position="150"/>
        <end position="169"/>
    </location>
</feature>
<feature type="transmembrane region" description="Helical" evidence="1">
    <location>
        <begin position="19"/>
        <end position="41"/>
    </location>
</feature>
<dbReference type="RefSeq" id="WP_038060718.1">
    <property type="nucleotide sequence ID" value="NZ_FOVB01000008.1"/>
</dbReference>
<name>A0A074TIL2_9RHOB</name>
<evidence type="ECO:0000313" key="2">
    <source>
        <dbReference type="EMBL" id="KEP71489.1"/>
    </source>
</evidence>
<sequence length="178" mass="19790">MEIFRIIADLIDLRSFSNLWYWIAVAVVWSSASHWVLGVPWDMVGRARRKGGRATSDLVALAEINSRRLDTIWSEAGLVISIMFPFALSFLAVTGFVYGAEFSQALFLFALPLSAVFALSVSLSRRLSAQFESSSLAPEAVIAALARHRVWIQLIGVVAIVVTSFWGMFQNLRYAAFL</sequence>
<gene>
    <name evidence="2" type="ORF">DL1_00210</name>
</gene>
<keyword evidence="1" id="KW-0472">Membrane</keyword>
<evidence type="ECO:0000313" key="3">
    <source>
        <dbReference type="Proteomes" id="UP000027725"/>
    </source>
</evidence>
<dbReference type="eggNOG" id="ENOG502ZVNE">
    <property type="taxonomic scope" value="Bacteria"/>
</dbReference>
<evidence type="ECO:0000256" key="1">
    <source>
        <dbReference type="SAM" id="Phobius"/>
    </source>
</evidence>
<organism evidence="2 3">
    <name type="scientific">Thioclava dalianensis</name>
    <dbReference type="NCBI Taxonomy" id="1185766"/>
    <lineage>
        <taxon>Bacteria</taxon>
        <taxon>Pseudomonadati</taxon>
        <taxon>Pseudomonadota</taxon>
        <taxon>Alphaproteobacteria</taxon>
        <taxon>Rhodobacterales</taxon>
        <taxon>Paracoccaceae</taxon>
        <taxon>Thioclava</taxon>
    </lineage>
</organism>
<keyword evidence="1" id="KW-1133">Transmembrane helix</keyword>
<reference evidence="2 3" key="1">
    <citation type="submission" date="2014-03" db="EMBL/GenBank/DDBJ databases">
        <title>The draft genome sequence of Thioclava dalianensis DLFJ1-1.</title>
        <authorList>
            <person name="Lai Q."/>
            <person name="Shao Z."/>
        </authorList>
    </citation>
    <scope>NUCLEOTIDE SEQUENCE [LARGE SCALE GENOMIC DNA]</scope>
    <source>
        <strain evidence="2 3">DLFJ1-1</strain>
    </source>
</reference>
<keyword evidence="3" id="KW-1185">Reference proteome</keyword>
<dbReference type="Proteomes" id="UP000027725">
    <property type="component" value="Unassembled WGS sequence"/>
</dbReference>